<evidence type="ECO:0000313" key="1">
    <source>
        <dbReference type="EMBL" id="MBW7459989.1"/>
    </source>
</evidence>
<reference evidence="1 2" key="1">
    <citation type="submission" date="2021-07" db="EMBL/GenBank/DDBJ databases">
        <title>Paenibacillus radiodurans sp. nov., isolated from the southeastern edge of Tengger Desert.</title>
        <authorList>
            <person name="Zhang G."/>
        </authorList>
    </citation>
    <scope>NUCLEOTIDE SEQUENCE [LARGE SCALE GENOMIC DNA]</scope>
    <source>
        <strain evidence="1 2">CCM 7311</strain>
    </source>
</reference>
<comment type="caution">
    <text evidence="1">The sequence shown here is derived from an EMBL/GenBank/DDBJ whole genome shotgun (WGS) entry which is preliminary data.</text>
</comment>
<dbReference type="Proteomes" id="UP001519887">
    <property type="component" value="Unassembled WGS sequence"/>
</dbReference>
<feature type="non-terminal residue" evidence="1">
    <location>
        <position position="1"/>
    </location>
</feature>
<sequence length="80" mass="8516">AGGFQMEFAADQTTIPLNADTTINEMTRGEGGPSESQLQASDLKEGDIVMIWLADDGKTALTIRKQQFGQGNRGKAGSDQ</sequence>
<proteinExistence type="predicted"/>
<protein>
    <recommendedName>
        <fullName evidence="3">DUF5666 domain-containing protein</fullName>
    </recommendedName>
</protein>
<evidence type="ECO:0000313" key="2">
    <source>
        <dbReference type="Proteomes" id="UP001519887"/>
    </source>
</evidence>
<gene>
    <name evidence="1" type="ORF">K0U00_38605</name>
</gene>
<dbReference type="EMBL" id="JAHZIK010001951">
    <property type="protein sequence ID" value="MBW7459989.1"/>
    <property type="molecule type" value="Genomic_DNA"/>
</dbReference>
<evidence type="ECO:0008006" key="3">
    <source>
        <dbReference type="Google" id="ProtNLM"/>
    </source>
</evidence>
<accession>A0ABS7CGJ3</accession>
<name>A0ABS7CGJ3_9BACL</name>
<keyword evidence="2" id="KW-1185">Reference proteome</keyword>
<organism evidence="1 2">
    <name type="scientific">Paenibacillus sepulcri</name>
    <dbReference type="NCBI Taxonomy" id="359917"/>
    <lineage>
        <taxon>Bacteria</taxon>
        <taxon>Bacillati</taxon>
        <taxon>Bacillota</taxon>
        <taxon>Bacilli</taxon>
        <taxon>Bacillales</taxon>
        <taxon>Paenibacillaceae</taxon>
        <taxon>Paenibacillus</taxon>
    </lineage>
</organism>